<evidence type="ECO:0000313" key="1">
    <source>
        <dbReference type="EMBL" id="QHT21235.1"/>
    </source>
</evidence>
<dbReference type="AlphaFoldDB" id="A0A6C0E1C8"/>
<dbReference type="EMBL" id="MN739688">
    <property type="protein sequence ID" value="QHT21235.1"/>
    <property type="molecule type" value="Genomic_DNA"/>
</dbReference>
<proteinExistence type="predicted"/>
<reference evidence="1" key="1">
    <citation type="journal article" date="2020" name="Nature">
        <title>Giant virus diversity and host interactions through global metagenomics.</title>
        <authorList>
            <person name="Schulz F."/>
            <person name="Roux S."/>
            <person name="Paez-Espino D."/>
            <person name="Jungbluth S."/>
            <person name="Walsh D.A."/>
            <person name="Denef V.J."/>
            <person name="McMahon K.D."/>
            <person name="Konstantinidis K.T."/>
            <person name="Eloe-Fadrosh E.A."/>
            <person name="Kyrpides N.C."/>
            <person name="Woyke T."/>
        </authorList>
    </citation>
    <scope>NUCLEOTIDE SEQUENCE</scope>
    <source>
        <strain evidence="1">GVMAG-M-3300023174-92</strain>
    </source>
</reference>
<name>A0A6C0E1C8_9ZZZZ</name>
<organism evidence="1">
    <name type="scientific">viral metagenome</name>
    <dbReference type="NCBI Taxonomy" id="1070528"/>
    <lineage>
        <taxon>unclassified sequences</taxon>
        <taxon>metagenomes</taxon>
        <taxon>organismal metagenomes</taxon>
    </lineage>
</organism>
<sequence>MKAEKQLFLIFLIVAFLSGIYFSLTHTVEGLDAATPSNSGISGPTKVDCPDLLIRSGNTILLYNSKMQEEPGVNPLPFYNLDEYINYLEIQKKAGIHCPVLFLQEESNAQGNQVYRIRPDIFNPNAGLPVINQQSVDFSNPKPVVDSSDDRPPWNAGTYQGFDPIGLHIGQYTKVDAIHDSTHKGGALSENPMDPNWGGVIYTKNAVDSGKYKDNEVYPRSVYLEKSDNIRNNSKKNNIFS</sequence>
<protein>
    <submittedName>
        <fullName evidence="1">Uncharacterized protein</fullName>
    </submittedName>
</protein>
<accession>A0A6C0E1C8</accession>